<evidence type="ECO:0000313" key="2">
    <source>
        <dbReference type="EMBL" id="AWB66278.1"/>
    </source>
</evidence>
<dbReference type="Pfam" id="PF01869">
    <property type="entry name" value="BcrAD_BadFG"/>
    <property type="match status" value="1"/>
</dbReference>
<protein>
    <submittedName>
        <fullName evidence="2">ATPase</fullName>
    </submittedName>
</protein>
<dbReference type="PANTHER" id="PTHR43190:SF3">
    <property type="entry name" value="N-ACETYL-D-GLUCOSAMINE KINASE"/>
    <property type="match status" value="1"/>
</dbReference>
<proteinExistence type="predicted"/>
<reference evidence="2 3" key="1">
    <citation type="submission" date="2018-01" db="EMBL/GenBank/DDBJ databases">
        <title>Genome sequence of a Cantenovulum-like bacteria.</title>
        <authorList>
            <person name="Tan W.R."/>
            <person name="Lau N.-S."/>
            <person name="Go F."/>
            <person name="Amirul A.-A.A."/>
        </authorList>
    </citation>
    <scope>NUCLEOTIDE SEQUENCE [LARGE SCALE GENOMIC DNA]</scope>
    <source>
        <strain evidence="2 3">CCB-QB4</strain>
    </source>
</reference>
<dbReference type="InterPro" id="IPR052519">
    <property type="entry name" value="Euk-type_GlcNAc_Kinase"/>
</dbReference>
<gene>
    <name evidence="2" type="ORF">C2869_07465</name>
</gene>
<dbReference type="Proteomes" id="UP000244441">
    <property type="component" value="Chromosome"/>
</dbReference>
<keyword evidence="3" id="KW-1185">Reference proteome</keyword>
<organism evidence="2 3">
    <name type="scientific">Saccharobesus litoralis</name>
    <dbReference type="NCBI Taxonomy" id="2172099"/>
    <lineage>
        <taxon>Bacteria</taxon>
        <taxon>Pseudomonadati</taxon>
        <taxon>Pseudomonadota</taxon>
        <taxon>Gammaproteobacteria</taxon>
        <taxon>Alteromonadales</taxon>
        <taxon>Alteromonadaceae</taxon>
        <taxon>Saccharobesus</taxon>
    </lineage>
</organism>
<dbReference type="KEGG" id="cate:C2869_07465"/>
<dbReference type="PANTHER" id="PTHR43190">
    <property type="entry name" value="N-ACETYL-D-GLUCOSAMINE KINASE"/>
    <property type="match status" value="1"/>
</dbReference>
<dbReference type="OrthoDB" id="9816014at2"/>
<dbReference type="InterPro" id="IPR043129">
    <property type="entry name" value="ATPase_NBD"/>
</dbReference>
<name>A0A2S0VPY7_9ALTE</name>
<dbReference type="AlphaFoldDB" id="A0A2S0VPY7"/>
<evidence type="ECO:0000259" key="1">
    <source>
        <dbReference type="Pfam" id="PF01869"/>
    </source>
</evidence>
<evidence type="ECO:0000313" key="3">
    <source>
        <dbReference type="Proteomes" id="UP000244441"/>
    </source>
</evidence>
<dbReference type="RefSeq" id="WP_108602349.1">
    <property type="nucleotide sequence ID" value="NZ_CP026604.1"/>
</dbReference>
<dbReference type="EMBL" id="CP026604">
    <property type="protein sequence ID" value="AWB66278.1"/>
    <property type="molecule type" value="Genomic_DNA"/>
</dbReference>
<accession>A0A2S0VPY7</accession>
<dbReference type="Gene3D" id="3.30.420.40">
    <property type="match status" value="2"/>
</dbReference>
<sequence>MAKPNYLIGVDGGGSKCKAIVYDIAKQTYLSTGLAGPANIALNLPKAKQAIIEACKLAIFNSGLSHLPLEQFAVGAGVAGANDPKAKQALLAWQQPFASLHVTTDLHIACYGAHNSRFGAAIILGTGSCGVSITENQSQDDFLMLGGHGFKLGDKGSGAWLGLHAVQHTLEVLDELSPASMLSQAVIEQSAPDAMQIYSQFEAANSAKFSLLAPLVFSAADQGDALATALLREAAYYINAMIKKLLATKPEGLTLLGGLAPLYLPWLDQTLVDQLSPAQNPPEYGAVFYAQQCQQANLKA</sequence>
<dbReference type="SUPFAM" id="SSF53067">
    <property type="entry name" value="Actin-like ATPase domain"/>
    <property type="match status" value="2"/>
</dbReference>
<dbReference type="CDD" id="cd24082">
    <property type="entry name" value="ASKHA_NBD_GspK-like"/>
    <property type="match status" value="1"/>
</dbReference>
<dbReference type="InterPro" id="IPR002731">
    <property type="entry name" value="ATPase_BadF"/>
</dbReference>
<feature type="domain" description="ATPase BadF/BadG/BcrA/BcrD type" evidence="1">
    <location>
        <begin position="8"/>
        <end position="260"/>
    </location>
</feature>